<evidence type="ECO:0000259" key="6">
    <source>
        <dbReference type="PROSITE" id="PS51371"/>
    </source>
</evidence>
<feature type="transmembrane region" description="Helical" evidence="5">
    <location>
        <begin position="80"/>
        <end position="103"/>
    </location>
</feature>
<sequence>MIEKLVWWLYDPILWIGLFNLIIIEIVLGVDNLIFITILSEKLSNKRNNAVAVGLISALLIRISLLFSLNYLISLNQPNIIIFGFLFSIKDFLILFGGLFLMFKATTELHERIEGKDLQEKDHRNDKRTAKYWYIIIQIILLDTIFSVDSIITAIGIIDHIQVVITAIIISTILMIIASKQLTGLIHSNPTIVILCLSFLLMIGFSLFLEGFGCSIPKGYLYFSVSFSILIEILNQFAILNRRKILKNRKLLRARTVENHLRILEGKHDLAIDSHEETSNLSNDTNSSFNCREKQMIIRFLRFAQRNVNSVMTSKNDIKYVDIDQTKEDILKVIKKNRLNYVVIINASISDEPIGIAHVSDILKQQLKNQTFDLRKLITKPLILPNNLSLLQSIEQFQQSKEHFAFVSDKFGSIKGTITLIDVMRTISGNIQFDQGEEGFQI</sequence>
<reference evidence="7 8" key="1">
    <citation type="journal article" date="2014" name="G3 (Bethesda)">
        <title>Genome sequence of Candidatus Riesia pediculischaeffi, endosymbiont of chimpanzee lice, and genomic comparison of recently acquired endosymbionts from human and chimpanzee lice.</title>
        <authorList>
            <person name="Boyd B.M."/>
            <person name="Allen J.M."/>
            <person name="de Crecy-Lagard V."/>
            <person name="Reed D.L."/>
        </authorList>
    </citation>
    <scope>NUCLEOTIDE SEQUENCE [LARGE SCALE GENOMIC DNA]</scope>
    <source>
        <strain evidence="7 8">PTSU</strain>
    </source>
</reference>
<comment type="caution">
    <text evidence="7">The sequence shown here is derived from an EMBL/GenBank/DDBJ whole genome shotgun (WGS) entry which is preliminary data.</text>
</comment>
<feature type="domain" description="CBS" evidence="6">
    <location>
        <begin position="377"/>
        <end position="433"/>
    </location>
</feature>
<comment type="similarity">
    <text evidence="1">Belongs to the UPF0053 family.</text>
</comment>
<dbReference type="HOGENOM" id="CLU_015237_2_0_6"/>
<feature type="domain" description="CBS" evidence="6">
    <location>
        <begin position="312"/>
        <end position="374"/>
    </location>
</feature>
<name>A0A0C1S132_9ENTR</name>
<dbReference type="RefSeq" id="WP_052471814.1">
    <property type="nucleotide sequence ID" value="NZ_AWXV01000002.1"/>
</dbReference>
<feature type="transmembrane region" description="Helical" evidence="5">
    <location>
        <begin position="12"/>
        <end position="39"/>
    </location>
</feature>
<dbReference type="PATRIC" id="fig|1401651.3.peg.263"/>
<dbReference type="InterPro" id="IPR005496">
    <property type="entry name" value="Integral_membrane_TerC"/>
</dbReference>
<dbReference type="GO" id="GO:0005886">
    <property type="term" value="C:plasma membrane"/>
    <property type="evidence" value="ECO:0007669"/>
    <property type="project" value="TreeGrafter"/>
</dbReference>
<evidence type="ECO:0000256" key="2">
    <source>
        <dbReference type="ARBA" id="ARBA00022737"/>
    </source>
</evidence>
<keyword evidence="2" id="KW-0677">Repeat</keyword>
<feature type="transmembrane region" description="Helical" evidence="5">
    <location>
        <begin position="161"/>
        <end position="179"/>
    </location>
</feature>
<evidence type="ECO:0000313" key="8">
    <source>
        <dbReference type="Proteomes" id="UP000054529"/>
    </source>
</evidence>
<dbReference type="SMART" id="SM00116">
    <property type="entry name" value="CBS"/>
    <property type="match status" value="1"/>
</dbReference>
<dbReference type="OrthoDB" id="9805314at2"/>
<dbReference type="PROSITE" id="PS51371">
    <property type="entry name" value="CBS"/>
    <property type="match status" value="2"/>
</dbReference>
<keyword evidence="5" id="KW-0472">Membrane</keyword>
<dbReference type="CDD" id="cd04590">
    <property type="entry name" value="CBS_pair_CorC_HlyC_assoc"/>
    <property type="match status" value="1"/>
</dbReference>
<evidence type="ECO:0000256" key="5">
    <source>
        <dbReference type="SAM" id="Phobius"/>
    </source>
</evidence>
<keyword evidence="5" id="KW-1133">Transmembrane helix</keyword>
<feature type="transmembrane region" description="Helical" evidence="5">
    <location>
        <begin position="132"/>
        <end position="155"/>
    </location>
</feature>
<organism evidence="7 8">
    <name type="scientific">Candidatus Riesia pediculischaeffi PTSU</name>
    <dbReference type="NCBI Taxonomy" id="1401651"/>
    <lineage>
        <taxon>Bacteria</taxon>
        <taxon>Pseudomonadati</taxon>
        <taxon>Pseudomonadota</taxon>
        <taxon>Gammaproteobacteria</taxon>
        <taxon>Enterobacterales</taxon>
        <taxon>Enterobacteriaceae</taxon>
        <taxon>Candidatus Riesia</taxon>
    </lineage>
</organism>
<evidence type="ECO:0000256" key="1">
    <source>
        <dbReference type="ARBA" id="ARBA00006337"/>
    </source>
</evidence>
<evidence type="ECO:0000256" key="3">
    <source>
        <dbReference type="ARBA" id="ARBA00023122"/>
    </source>
</evidence>
<dbReference type="AlphaFoldDB" id="A0A0C1S132"/>
<feature type="transmembrane region" description="Helical" evidence="5">
    <location>
        <begin position="191"/>
        <end position="209"/>
    </location>
</feature>
<evidence type="ECO:0000256" key="4">
    <source>
        <dbReference type="PROSITE-ProRule" id="PRU00703"/>
    </source>
</evidence>
<dbReference type="SUPFAM" id="SSF54631">
    <property type="entry name" value="CBS-domain pair"/>
    <property type="match status" value="1"/>
</dbReference>
<keyword evidence="5" id="KW-0812">Transmembrane</keyword>
<dbReference type="Pfam" id="PF03741">
    <property type="entry name" value="TerC"/>
    <property type="match status" value="1"/>
</dbReference>
<evidence type="ECO:0000313" key="7">
    <source>
        <dbReference type="EMBL" id="KIE64267.1"/>
    </source>
</evidence>
<dbReference type="Pfam" id="PF00571">
    <property type="entry name" value="CBS"/>
    <property type="match status" value="1"/>
</dbReference>
<feature type="transmembrane region" description="Helical" evidence="5">
    <location>
        <begin position="51"/>
        <end position="74"/>
    </location>
</feature>
<feature type="transmembrane region" description="Helical" evidence="5">
    <location>
        <begin position="221"/>
        <end position="240"/>
    </location>
</feature>
<dbReference type="Gene3D" id="3.10.580.10">
    <property type="entry name" value="CBS-domain"/>
    <property type="match status" value="1"/>
</dbReference>
<gene>
    <name evidence="7" type="ORF">P689_119238</name>
</gene>
<dbReference type="InterPro" id="IPR046342">
    <property type="entry name" value="CBS_dom_sf"/>
</dbReference>
<dbReference type="EMBL" id="AWXV01000002">
    <property type="protein sequence ID" value="KIE64267.1"/>
    <property type="molecule type" value="Genomic_DNA"/>
</dbReference>
<dbReference type="InterPro" id="IPR000644">
    <property type="entry name" value="CBS_dom"/>
</dbReference>
<dbReference type="PANTHER" id="PTHR22777">
    <property type="entry name" value="HEMOLYSIN-RELATED"/>
    <property type="match status" value="1"/>
</dbReference>
<accession>A0A0C1S132</accession>
<protein>
    <submittedName>
        <fullName evidence="7">Integral membrane protein / hemolysin</fullName>
    </submittedName>
</protein>
<proteinExistence type="inferred from homology"/>
<dbReference type="Proteomes" id="UP000054529">
    <property type="component" value="Unassembled WGS sequence"/>
</dbReference>
<dbReference type="InterPro" id="IPR044751">
    <property type="entry name" value="Ion_transp-like_CBS"/>
</dbReference>
<dbReference type="PANTHER" id="PTHR22777:SF30">
    <property type="entry name" value="UPF0053 PROTEIN YEGH"/>
    <property type="match status" value="1"/>
</dbReference>
<keyword evidence="3 4" id="KW-0129">CBS domain</keyword>